<keyword evidence="5 8" id="KW-1133">Transmembrane helix</keyword>
<dbReference type="EMBL" id="ABID01000029">
    <property type="protein sequence ID" value="EDQ03241.1"/>
    <property type="molecule type" value="Genomic_DNA"/>
</dbReference>
<dbReference type="PANTHER" id="PTHR23028">
    <property type="entry name" value="ACETYLTRANSFERASE"/>
    <property type="match status" value="1"/>
</dbReference>
<evidence type="ECO:0000256" key="8">
    <source>
        <dbReference type="SAM" id="Phobius"/>
    </source>
</evidence>
<keyword evidence="12" id="KW-1185">Reference proteome</keyword>
<feature type="transmembrane region" description="Helical" evidence="8">
    <location>
        <begin position="204"/>
        <end position="227"/>
    </location>
</feature>
<feature type="transmembrane region" description="Helical" evidence="8">
    <location>
        <begin position="299"/>
        <end position="316"/>
    </location>
</feature>
<evidence type="ECO:0000256" key="5">
    <source>
        <dbReference type="ARBA" id="ARBA00022989"/>
    </source>
</evidence>
<keyword evidence="4 8" id="KW-0812">Transmembrane</keyword>
<proteinExistence type="predicted"/>
<keyword evidence="2" id="KW-1003">Cell membrane</keyword>
<name>A0ABM9X182_9RHOB</name>
<evidence type="ECO:0000256" key="6">
    <source>
        <dbReference type="ARBA" id="ARBA00023136"/>
    </source>
</evidence>
<evidence type="ECO:0000313" key="11">
    <source>
        <dbReference type="EMBL" id="EDQ03241.1"/>
    </source>
</evidence>
<dbReference type="Gene3D" id="3.40.50.1110">
    <property type="entry name" value="SGNH hydrolase"/>
    <property type="match status" value="1"/>
</dbReference>
<evidence type="ECO:0000259" key="10">
    <source>
        <dbReference type="Pfam" id="PF19040"/>
    </source>
</evidence>
<keyword evidence="7 11" id="KW-0012">Acyltransferase</keyword>
<dbReference type="InterPro" id="IPR002656">
    <property type="entry name" value="Acyl_transf_3_dom"/>
</dbReference>
<dbReference type="Pfam" id="PF01757">
    <property type="entry name" value="Acyl_transf_3"/>
    <property type="match status" value="1"/>
</dbReference>
<evidence type="ECO:0000256" key="4">
    <source>
        <dbReference type="ARBA" id="ARBA00022692"/>
    </source>
</evidence>
<dbReference type="Pfam" id="PF19040">
    <property type="entry name" value="SGNH"/>
    <property type="match status" value="1"/>
</dbReference>
<feature type="transmembrane region" description="Helical" evidence="8">
    <location>
        <begin position="261"/>
        <end position="278"/>
    </location>
</feature>
<keyword evidence="3" id="KW-0808">Transferase</keyword>
<reference evidence="11 12" key="1">
    <citation type="submission" date="2007-11" db="EMBL/GenBank/DDBJ databases">
        <authorList>
            <person name="Wagner-Dobler I."/>
            <person name="Ferriera S."/>
            <person name="Johnson J."/>
            <person name="Kravitz S."/>
            <person name="Beeson K."/>
            <person name="Sutton G."/>
            <person name="Rogers Y.-H."/>
            <person name="Friedman R."/>
            <person name="Frazier M."/>
            <person name="Venter J.C."/>
        </authorList>
    </citation>
    <scope>NUCLEOTIDE SEQUENCE [LARGE SCALE GENOMIC DNA]</scope>
    <source>
        <strain evidence="11 12">HEL-45</strain>
    </source>
</reference>
<dbReference type="InterPro" id="IPR050879">
    <property type="entry name" value="Acyltransferase_3"/>
</dbReference>
<comment type="subcellular location">
    <subcellularLocation>
        <location evidence="1">Cell membrane</location>
        <topology evidence="1">Multi-pass membrane protein</topology>
    </subcellularLocation>
</comment>
<dbReference type="SUPFAM" id="SSF52266">
    <property type="entry name" value="SGNH hydrolase"/>
    <property type="match status" value="1"/>
</dbReference>
<feature type="domain" description="Acyltransferase 3" evidence="9">
    <location>
        <begin position="19"/>
        <end position="338"/>
    </location>
</feature>
<evidence type="ECO:0000256" key="3">
    <source>
        <dbReference type="ARBA" id="ARBA00022679"/>
    </source>
</evidence>
<evidence type="ECO:0000259" key="9">
    <source>
        <dbReference type="Pfam" id="PF01757"/>
    </source>
</evidence>
<dbReference type="GO" id="GO:0016746">
    <property type="term" value="F:acyltransferase activity"/>
    <property type="evidence" value="ECO:0007669"/>
    <property type="project" value="UniProtKB-KW"/>
</dbReference>
<comment type="caution">
    <text evidence="11">The sequence shown here is derived from an EMBL/GenBank/DDBJ whole genome shotgun (WGS) entry which is preliminary data.</text>
</comment>
<feature type="domain" description="SGNH" evidence="10">
    <location>
        <begin position="411"/>
        <end position="642"/>
    </location>
</feature>
<keyword evidence="6 8" id="KW-0472">Membrane</keyword>
<evidence type="ECO:0000256" key="1">
    <source>
        <dbReference type="ARBA" id="ARBA00004651"/>
    </source>
</evidence>
<evidence type="ECO:0000313" key="12">
    <source>
        <dbReference type="Proteomes" id="UP000003257"/>
    </source>
</evidence>
<feature type="transmembrane region" description="Helical" evidence="8">
    <location>
        <begin position="322"/>
        <end position="343"/>
    </location>
</feature>
<organism evidence="11 12">
    <name type="scientific">Sulfitobacter indolifex HEL-45</name>
    <dbReference type="NCBI Taxonomy" id="391624"/>
    <lineage>
        <taxon>Bacteria</taxon>
        <taxon>Pseudomonadati</taxon>
        <taxon>Pseudomonadota</taxon>
        <taxon>Alphaproteobacteria</taxon>
        <taxon>Rhodobacterales</taxon>
        <taxon>Roseobacteraceae</taxon>
        <taxon>Sulfitobacter</taxon>
    </lineage>
</organism>
<dbReference type="InterPro" id="IPR043968">
    <property type="entry name" value="SGNH"/>
</dbReference>
<dbReference type="RefSeq" id="WP_007121182.1">
    <property type="nucleotide sequence ID" value="NZ_ABID01000029.1"/>
</dbReference>
<protein>
    <submittedName>
        <fullName evidence="11">Acyltransferase</fullName>
    </submittedName>
</protein>
<feature type="transmembrane region" description="Helical" evidence="8">
    <location>
        <begin position="148"/>
        <end position="167"/>
    </location>
</feature>
<accession>A0ABM9X182</accession>
<dbReference type="InterPro" id="IPR036514">
    <property type="entry name" value="SGNH_hydro_sf"/>
</dbReference>
<feature type="transmembrane region" description="Helical" evidence="8">
    <location>
        <begin position="111"/>
        <end position="128"/>
    </location>
</feature>
<feature type="transmembrane region" description="Helical" evidence="8">
    <location>
        <begin position="239"/>
        <end position="255"/>
    </location>
</feature>
<feature type="transmembrane region" description="Helical" evidence="8">
    <location>
        <begin position="45"/>
        <end position="65"/>
    </location>
</feature>
<evidence type="ECO:0000256" key="2">
    <source>
        <dbReference type="ARBA" id="ARBA00022475"/>
    </source>
</evidence>
<feature type="transmembrane region" description="Helical" evidence="8">
    <location>
        <begin position="179"/>
        <end position="198"/>
    </location>
</feature>
<gene>
    <name evidence="11" type="ORF">OIHEL45_20671</name>
</gene>
<feature type="transmembrane region" description="Helical" evidence="8">
    <location>
        <begin position="85"/>
        <end position="104"/>
    </location>
</feature>
<evidence type="ECO:0000256" key="7">
    <source>
        <dbReference type="ARBA" id="ARBA00023315"/>
    </source>
</evidence>
<dbReference type="PANTHER" id="PTHR23028:SF53">
    <property type="entry name" value="ACYL_TRANSF_3 DOMAIN-CONTAINING PROTEIN"/>
    <property type="match status" value="1"/>
</dbReference>
<feature type="transmembrane region" description="Helical" evidence="8">
    <location>
        <begin position="355"/>
        <end position="377"/>
    </location>
</feature>
<sequence>MNISKPRQDKTKSNIYRPDVDGLRALAVTAVIAGHTFENWFPRGYLGVDAFFVISGFVITLSLVSRSGTSFGLFLAAFSLRRIKRLFPALLVCIGLTCAILLFVDPAPKKSLLTGAAALFGVSNFSLYFQELDYFSPSIRYNGFTHTWSLGVEEQFYLLFPLLFWVAFKPSQSRSSRRLLCVILPLCMLSLLGFVFFQTRAPMAAYYLMPLRFWELGLGVASAAFLYHRPDRFYTVGRFLRAPLLMAAMTVVFILPYGSAVLGHLLIVALTTALLFAGGKETDQTQLLTNRPTRYVGNISYSLYLWHWPFLTFGLLAPSSIWANPLVSIGSALFVAILSYHFVEQPVQRIKTPRPRLWHFAGAFASVFCVIAVVAAGNSYRKSVWVSRFEAAMHPDFSPLPGSNLPFYPTCVVGDSIPLKPDTFDKCTFAPQTDGERTFWVMGDSHAGHLQGTFLKMRDDHGYGFHLVETPGMSFPVVETESFPARSTLFQQVRDRWKPGDIVVLSRLHFTRTDPLRVRETFNRWVKEVDTLADELAGSGIGLFLVGPPPMFMFEDIRACAPDDELSCSLQRGKLEEVVDVVHRDLGRIARKHENTEFIDLFSELCAETSDVCSPIQDGYFLFRDRDHLNVEGAARMSGRFQAAVEALN</sequence>
<dbReference type="Proteomes" id="UP000003257">
    <property type="component" value="Unassembled WGS sequence"/>
</dbReference>